<sequence length="86" mass="9183">MHTKPPLKVLHSSCRPSPASAPSGNPPESTRQITVKASVGPRKQPVSATKPRSTKRNCNVPCNGPASSRRSYNSPRSPSSPYPPTH</sequence>
<proteinExistence type="predicted"/>
<evidence type="ECO:0000256" key="1">
    <source>
        <dbReference type="SAM" id="MobiDB-lite"/>
    </source>
</evidence>
<reference evidence="2" key="1">
    <citation type="submission" date="2023-01" db="EMBL/GenBank/DDBJ databases">
        <authorList>
            <person name="Van Ghelder C."/>
            <person name="Rancurel C."/>
        </authorList>
    </citation>
    <scope>NUCLEOTIDE SEQUENCE</scope>
    <source>
        <strain evidence="2">CNCM I-4278</strain>
    </source>
</reference>
<gene>
    <name evidence="2" type="ORF">PDIGIT_LOCUS2783</name>
</gene>
<keyword evidence="3" id="KW-1185">Reference proteome</keyword>
<evidence type="ECO:0000313" key="2">
    <source>
        <dbReference type="EMBL" id="CAI6299582.1"/>
    </source>
</evidence>
<comment type="caution">
    <text evidence="2">The sequence shown here is derived from an EMBL/GenBank/DDBJ whole genome shotgun (WGS) entry which is preliminary data.</text>
</comment>
<dbReference type="AlphaFoldDB" id="A0A9W4U5F7"/>
<organism evidence="2 3">
    <name type="scientific">Periconia digitata</name>
    <dbReference type="NCBI Taxonomy" id="1303443"/>
    <lineage>
        <taxon>Eukaryota</taxon>
        <taxon>Fungi</taxon>
        <taxon>Dikarya</taxon>
        <taxon>Ascomycota</taxon>
        <taxon>Pezizomycotina</taxon>
        <taxon>Dothideomycetes</taxon>
        <taxon>Pleosporomycetidae</taxon>
        <taxon>Pleosporales</taxon>
        <taxon>Massarineae</taxon>
        <taxon>Periconiaceae</taxon>
        <taxon>Periconia</taxon>
    </lineage>
</organism>
<name>A0A9W4U5F7_9PLEO</name>
<evidence type="ECO:0000313" key="3">
    <source>
        <dbReference type="Proteomes" id="UP001152607"/>
    </source>
</evidence>
<protein>
    <submittedName>
        <fullName evidence="2">Uncharacterized protein</fullName>
    </submittedName>
</protein>
<accession>A0A9W4U5F7</accession>
<feature type="compositionally biased region" description="Low complexity" evidence="1">
    <location>
        <begin position="16"/>
        <end position="29"/>
    </location>
</feature>
<feature type="region of interest" description="Disordered" evidence="1">
    <location>
        <begin position="1"/>
        <end position="86"/>
    </location>
</feature>
<feature type="compositionally biased region" description="Low complexity" evidence="1">
    <location>
        <begin position="67"/>
        <end position="77"/>
    </location>
</feature>
<dbReference type="EMBL" id="CAOQHR010000002">
    <property type="protein sequence ID" value="CAI6299582.1"/>
    <property type="molecule type" value="Genomic_DNA"/>
</dbReference>
<dbReference type="Proteomes" id="UP001152607">
    <property type="component" value="Unassembled WGS sequence"/>
</dbReference>